<feature type="compositionally biased region" description="Basic and acidic residues" evidence="1">
    <location>
        <begin position="213"/>
        <end position="225"/>
    </location>
</feature>
<evidence type="ECO:0000313" key="3">
    <source>
        <dbReference type="EMBL" id="CAD8573035.1"/>
    </source>
</evidence>
<organism evidence="3">
    <name type="scientific">Cafeteria roenbergensis</name>
    <name type="common">Marine flagellate</name>
    <dbReference type="NCBI Taxonomy" id="33653"/>
    <lineage>
        <taxon>Eukaryota</taxon>
        <taxon>Sar</taxon>
        <taxon>Stramenopiles</taxon>
        <taxon>Bigyra</taxon>
        <taxon>Opalozoa</taxon>
        <taxon>Bicosoecida</taxon>
        <taxon>Cafeteriaceae</taxon>
        <taxon>Cafeteria</taxon>
    </lineage>
</organism>
<dbReference type="InterPro" id="IPR019315">
    <property type="entry name" value="MMTA2_N"/>
</dbReference>
<reference evidence="3" key="1">
    <citation type="submission" date="2021-01" db="EMBL/GenBank/DDBJ databases">
        <authorList>
            <person name="Corre E."/>
            <person name="Pelletier E."/>
            <person name="Niang G."/>
            <person name="Scheremetjew M."/>
            <person name="Finn R."/>
            <person name="Kale V."/>
            <person name="Holt S."/>
            <person name="Cochrane G."/>
            <person name="Meng A."/>
            <person name="Brown T."/>
            <person name="Cohen L."/>
        </authorList>
    </citation>
    <scope>NUCLEOTIDE SEQUENCE</scope>
    <source>
        <strain evidence="3">E4-10</strain>
    </source>
</reference>
<dbReference type="PANTHER" id="PTHR14580">
    <property type="entry name" value="MULTIPLE MYELOMA TUMOR-ASSOCIATED PROTEIN 2 FAMILY MEMBER"/>
    <property type="match status" value="1"/>
</dbReference>
<dbReference type="EMBL" id="HBET01025765">
    <property type="protein sequence ID" value="CAD8573035.1"/>
    <property type="molecule type" value="Transcribed_RNA"/>
</dbReference>
<evidence type="ECO:0000259" key="2">
    <source>
        <dbReference type="Pfam" id="PF10159"/>
    </source>
</evidence>
<dbReference type="AlphaFoldDB" id="A0A7S0K9G5"/>
<feature type="compositionally biased region" description="Basic residues" evidence="1">
    <location>
        <begin position="226"/>
        <end position="237"/>
    </location>
</feature>
<dbReference type="InterPro" id="IPR039207">
    <property type="entry name" value="MMTAG2-like"/>
</dbReference>
<proteinExistence type="predicted"/>
<protein>
    <recommendedName>
        <fullName evidence="2">Multiple myeloma tumor-associated protein 2-like N-terminal domain-containing protein</fullName>
    </recommendedName>
</protein>
<feature type="compositionally biased region" description="Basic and acidic residues" evidence="1">
    <location>
        <begin position="238"/>
        <end position="251"/>
    </location>
</feature>
<feature type="compositionally biased region" description="Low complexity" evidence="1">
    <location>
        <begin position="128"/>
        <end position="151"/>
    </location>
</feature>
<feature type="compositionally biased region" description="Basic residues" evidence="1">
    <location>
        <begin position="193"/>
        <end position="212"/>
    </location>
</feature>
<evidence type="ECO:0000256" key="1">
    <source>
        <dbReference type="SAM" id="MobiDB-lite"/>
    </source>
</evidence>
<feature type="domain" description="Multiple myeloma tumor-associated protein 2-like N-terminal" evidence="2">
    <location>
        <begin position="13"/>
        <end position="82"/>
    </location>
</feature>
<gene>
    <name evidence="3" type="ORF">CROE0942_LOCUS17416</name>
</gene>
<feature type="compositionally biased region" description="Gly residues" evidence="1">
    <location>
        <begin position="113"/>
        <end position="127"/>
    </location>
</feature>
<dbReference type="Pfam" id="PF10159">
    <property type="entry name" value="MMtag"/>
    <property type="match status" value="1"/>
</dbReference>
<sequence>MFGGGPTRYREGGTRGGQALFSWDSIKDDKHRSYYLGATAKFGGEAWYLGSGSAADADEARRQEELAAVRAADAALAREALGLPEELETLRSANRTAVEGDPDDVSAALAATGQGGRPVTGAAGGRSGPAAAGPRSDAPAAAAAASAVSAGEGAGERRRGHGHRRSRATDGARRHGRRGASSASPGSDDEHHRSSRGRRHHESRSRSSHRRSHADPGDKADGEPGHRHRHRHRSHSRRDRDEDRAAADAHR</sequence>
<feature type="region of interest" description="Disordered" evidence="1">
    <location>
        <begin position="92"/>
        <end position="251"/>
    </location>
</feature>
<accession>A0A7S0K9G5</accession>
<dbReference type="PANTHER" id="PTHR14580:SF0">
    <property type="entry name" value="MULTIPLE MYELOMA TUMOR-ASSOCIATED PROTEIN 2"/>
    <property type="match status" value="1"/>
</dbReference>
<name>A0A7S0K9G5_CAFRO</name>